<dbReference type="PANTHER" id="PTHR30563:SF0">
    <property type="entry name" value="DNA RECOMBINATION PROTEIN RMUC"/>
    <property type="match status" value="1"/>
</dbReference>
<sequence length="465" mass="52875">MRTLSIRENRPLIGVSNPQTCFQTSNFQMEILFVILSALSFILLVILLIRSQTNKTPEVDLNAYVSVDLLKREQAYVAELKSNNEKLSAELMELNRMISAEKQAKVDLERRLEEHAAEVEKLQEKFQKEFELAANRILDKNTENFQKRSSEQMKTILSPLQEKIVSFEKKVVETHEKGVSERAALKAVVEQLSLQNKNLSEEAQNLTKALKGDVKKQGNWGEVILERILESSGLRKGFEYTTQESFRNDEGRLVQPDVVIHLPDEKYVIVDSKVSLVAYEKLAGAEEAEDIEKALKEHSLSVRAHVKGLSDKAYQKLHKEKSPDFVLLFIPIEGAFNAALQFDNAIYEDALDKNIIIVSPTTLLATLRTIASIWKQEYQNQNIRKIADEGAKLYDKLVGFVEDMQKLGKQMDTTQRTYEGAMKKLSEGSGNLLRRGENMKKLGLQTTKSIDKELLDNDSDNELIE</sequence>
<accession>A0A6L3ZH86</accession>
<evidence type="ECO:0000256" key="3">
    <source>
        <dbReference type="ARBA" id="ARBA00023054"/>
    </source>
</evidence>
<dbReference type="PANTHER" id="PTHR30563">
    <property type="entry name" value="DNA RECOMBINATION PROTEIN RMUC"/>
    <property type="match status" value="1"/>
</dbReference>
<evidence type="ECO:0000256" key="6">
    <source>
        <dbReference type="SAM" id="Phobius"/>
    </source>
</evidence>
<organism evidence="7 8">
    <name type="scientific">Phaeocystidibacter marisrubri</name>
    <dbReference type="NCBI Taxonomy" id="1577780"/>
    <lineage>
        <taxon>Bacteria</taxon>
        <taxon>Pseudomonadati</taxon>
        <taxon>Bacteroidota</taxon>
        <taxon>Flavobacteriia</taxon>
        <taxon>Flavobacteriales</taxon>
        <taxon>Phaeocystidibacteraceae</taxon>
        <taxon>Phaeocystidibacter</taxon>
    </lineage>
</organism>
<dbReference type="OrthoDB" id="370725at2"/>
<gene>
    <name evidence="7" type="primary">rmuC</name>
    <name evidence="7" type="ORF">F8C82_02390</name>
</gene>
<reference evidence="7 8" key="1">
    <citation type="submission" date="2019-10" db="EMBL/GenBank/DDBJ databases">
        <title>Genome sequence of Phaeocystidibacter marisrubri JCM30614 (type strain).</title>
        <authorList>
            <person name="Bowman J.P."/>
        </authorList>
    </citation>
    <scope>NUCLEOTIDE SEQUENCE [LARGE SCALE GENOMIC DNA]</scope>
    <source>
        <strain evidence="7 8">JCM 30614</strain>
    </source>
</reference>
<dbReference type="EMBL" id="WBVQ01000001">
    <property type="protein sequence ID" value="KAB2817261.1"/>
    <property type="molecule type" value="Genomic_DNA"/>
</dbReference>
<evidence type="ECO:0000313" key="7">
    <source>
        <dbReference type="EMBL" id="KAB2817261.1"/>
    </source>
</evidence>
<protein>
    <submittedName>
        <fullName evidence="7">DNA recombination protein RmuC</fullName>
    </submittedName>
</protein>
<feature type="coiled-coil region" evidence="5">
    <location>
        <begin position="182"/>
        <end position="216"/>
    </location>
</feature>
<keyword evidence="6" id="KW-0812">Transmembrane</keyword>
<name>A0A6L3ZH86_9FLAO</name>
<dbReference type="AlphaFoldDB" id="A0A6L3ZH86"/>
<dbReference type="Proteomes" id="UP000484164">
    <property type="component" value="Unassembled WGS sequence"/>
</dbReference>
<keyword evidence="6" id="KW-0472">Membrane</keyword>
<comment type="caution">
    <text evidence="7">The sequence shown here is derived from an EMBL/GenBank/DDBJ whole genome shotgun (WGS) entry which is preliminary data.</text>
</comment>
<keyword evidence="8" id="KW-1185">Reference proteome</keyword>
<dbReference type="GO" id="GO:0006310">
    <property type="term" value="P:DNA recombination"/>
    <property type="evidence" value="ECO:0007669"/>
    <property type="project" value="UniProtKB-KW"/>
</dbReference>
<keyword evidence="3 5" id="KW-0175">Coiled coil</keyword>
<feature type="coiled-coil region" evidence="5">
    <location>
        <begin position="70"/>
        <end position="132"/>
    </location>
</feature>
<proteinExistence type="inferred from homology"/>
<dbReference type="InterPro" id="IPR003798">
    <property type="entry name" value="DNA_recombination_RmuC"/>
</dbReference>
<comment type="function">
    <text evidence="1">Involved in DNA recombination.</text>
</comment>
<evidence type="ECO:0000313" key="8">
    <source>
        <dbReference type="Proteomes" id="UP000484164"/>
    </source>
</evidence>
<keyword evidence="6" id="KW-1133">Transmembrane helix</keyword>
<comment type="similarity">
    <text evidence="2">Belongs to the RmuC family.</text>
</comment>
<dbReference type="Pfam" id="PF02646">
    <property type="entry name" value="RmuC"/>
    <property type="match status" value="1"/>
</dbReference>
<keyword evidence="4" id="KW-0233">DNA recombination</keyword>
<evidence type="ECO:0000256" key="1">
    <source>
        <dbReference type="ARBA" id="ARBA00003416"/>
    </source>
</evidence>
<evidence type="ECO:0000256" key="2">
    <source>
        <dbReference type="ARBA" id="ARBA00009840"/>
    </source>
</evidence>
<feature type="transmembrane region" description="Helical" evidence="6">
    <location>
        <begin position="31"/>
        <end position="49"/>
    </location>
</feature>
<evidence type="ECO:0000256" key="4">
    <source>
        <dbReference type="ARBA" id="ARBA00023172"/>
    </source>
</evidence>
<evidence type="ECO:0000256" key="5">
    <source>
        <dbReference type="SAM" id="Coils"/>
    </source>
</evidence>